<protein>
    <recommendedName>
        <fullName evidence="9">Arginine biosynthesis bifunctional protein ArgJ</fullName>
    </recommendedName>
    <domain>
        <recommendedName>
            <fullName evidence="9">Glutamate N-acetyltransferase</fullName>
            <ecNumber evidence="9">2.3.1.35</ecNumber>
        </recommendedName>
        <alternativeName>
            <fullName evidence="9">Ornithine acetyltransferase</fullName>
            <shortName evidence="9">OATase</shortName>
        </alternativeName>
        <alternativeName>
            <fullName evidence="9">Ornithine transacetylase</fullName>
        </alternativeName>
    </domain>
    <domain>
        <recommendedName>
            <fullName evidence="9">Amino-acid acetyltransferase</fullName>
            <ecNumber evidence="9">2.3.1.1</ecNumber>
        </recommendedName>
        <alternativeName>
            <fullName evidence="9">N-acetylglutamate synthase</fullName>
            <shortName evidence="9">AGSase</shortName>
        </alternativeName>
    </domain>
    <component>
        <recommendedName>
            <fullName evidence="9">Arginine biosynthesis bifunctional protein ArgJ alpha chain</fullName>
        </recommendedName>
    </component>
    <component>
        <recommendedName>
            <fullName evidence="9">Arginine biosynthesis bifunctional protein ArgJ beta chain</fullName>
        </recommendedName>
    </component>
</protein>
<dbReference type="FunFam" id="3.10.20.340:FF:000001">
    <property type="entry name" value="Arginine biosynthesis bifunctional protein ArgJ, chloroplastic"/>
    <property type="match status" value="1"/>
</dbReference>
<dbReference type="SUPFAM" id="SSF56266">
    <property type="entry name" value="DmpA/ArgJ-like"/>
    <property type="match status" value="1"/>
</dbReference>
<feature type="active site" description="Nucleophile" evidence="9">
    <location>
        <position position="197"/>
    </location>
</feature>
<evidence type="ECO:0000256" key="7">
    <source>
        <dbReference type="ARBA" id="ARBA00023315"/>
    </source>
</evidence>
<dbReference type="EC" id="2.3.1.35" evidence="9"/>
<comment type="catalytic activity">
    <reaction evidence="8 9">
        <text>N(2)-acetyl-L-ornithine + L-glutamate = N-acetyl-L-glutamate + L-ornithine</text>
        <dbReference type="Rhea" id="RHEA:15349"/>
        <dbReference type="ChEBI" id="CHEBI:29985"/>
        <dbReference type="ChEBI" id="CHEBI:44337"/>
        <dbReference type="ChEBI" id="CHEBI:46911"/>
        <dbReference type="ChEBI" id="CHEBI:57805"/>
        <dbReference type="EC" id="2.3.1.35"/>
    </reaction>
</comment>
<keyword evidence="3 9" id="KW-0055">Arginine biosynthesis</keyword>
<keyword evidence="13" id="KW-1185">Reference proteome</keyword>
<organism evidence="10 12">
    <name type="scientific">Candidatus Chlorohelix allophototropha</name>
    <dbReference type="NCBI Taxonomy" id="3003348"/>
    <lineage>
        <taxon>Bacteria</taxon>
        <taxon>Bacillati</taxon>
        <taxon>Chloroflexota</taxon>
        <taxon>Chloroflexia</taxon>
        <taxon>Candidatus Chloroheliales</taxon>
        <taxon>Candidatus Chloroheliaceae</taxon>
        <taxon>Candidatus Chlorohelix</taxon>
    </lineage>
</organism>
<evidence type="ECO:0000313" key="11">
    <source>
        <dbReference type="EMBL" id="WJW65985.1"/>
    </source>
</evidence>
<evidence type="ECO:0000256" key="2">
    <source>
        <dbReference type="ARBA" id="ARBA00011475"/>
    </source>
</evidence>
<keyword evidence="7 9" id="KW-0012">Acyltransferase</keyword>
<evidence type="ECO:0000256" key="8">
    <source>
        <dbReference type="ARBA" id="ARBA00049439"/>
    </source>
</evidence>
<comment type="similarity">
    <text evidence="1 9">Belongs to the ArgJ family.</text>
</comment>
<feature type="site" description="Involved in the stabilization of negative charge on the oxyanion by the formation of the oxyanion hole" evidence="9">
    <location>
        <position position="124"/>
    </location>
</feature>
<dbReference type="HAMAP" id="MF_01106">
    <property type="entry name" value="ArgJ"/>
    <property type="match status" value="1"/>
</dbReference>
<dbReference type="GO" id="GO:0004042">
    <property type="term" value="F:L-glutamate N-acetyltransferase activity"/>
    <property type="evidence" value="ECO:0007669"/>
    <property type="project" value="UniProtKB-UniRule"/>
</dbReference>
<dbReference type="CDD" id="cd02152">
    <property type="entry name" value="OAT"/>
    <property type="match status" value="1"/>
</dbReference>
<dbReference type="FunFam" id="3.60.70.12:FF:000001">
    <property type="entry name" value="Arginine biosynthesis bifunctional protein ArgJ, chloroplastic"/>
    <property type="match status" value="1"/>
</dbReference>
<reference evidence="10 12" key="1">
    <citation type="submission" date="2020-06" db="EMBL/GenBank/DDBJ databases">
        <title>Anoxygenic phototrophic Chloroflexota member uses a Type I reaction center.</title>
        <authorList>
            <person name="Tsuji J.M."/>
            <person name="Shaw N.A."/>
            <person name="Nagashima S."/>
            <person name="Venkiteswaran J."/>
            <person name="Schiff S.L."/>
            <person name="Hanada S."/>
            <person name="Tank M."/>
            <person name="Neufeld J.D."/>
        </authorList>
    </citation>
    <scope>NUCLEOTIDE SEQUENCE [LARGE SCALE GENOMIC DNA]</scope>
    <source>
        <strain evidence="10">L227-S17</strain>
    </source>
</reference>
<sequence>MPDFEFDFLPNHPAGVCAPAGWRSGNTYCGLKTYGAGKLDLGLLVSDVPAAAAGVFTTNVVRAAPVFLCEEVVKRGQAQAVIYNAGIANACTGEQGMLDAREMTRIAALKLDIDPKLVLVTSTGVIGHLLPIEKIQSGVSNIELQYGEPAGASASFCIMTTDTRPKRCVVRLKLDGKTVHIGGMCKGAGMIHPNMATMLCYLTTDAAATSDYLQKVVRDLVDDSFNSITVDGDTSTNDSVLLLANGLAGNTTLGAGATPEEEQHFKAALREVMVYLAKEIARDGEGATKLIEVRVRGAQNKQEARLAARTAAGSSLLKSAVYGSDPNWGRVIAAMGRSGAIFDSNKTDIWIGEVPLMLSGTPQKFEKASAQAALKGPNVIITVDMHTGNEGEAIAWGCDLTEQYVVINSEYET</sequence>
<dbReference type="EMBL" id="CP128399">
    <property type="protein sequence ID" value="WJW65985.1"/>
    <property type="molecule type" value="Genomic_DNA"/>
</dbReference>
<evidence type="ECO:0000256" key="9">
    <source>
        <dbReference type="HAMAP-Rule" id="MF_01106"/>
    </source>
</evidence>
<dbReference type="RefSeq" id="WP_341467871.1">
    <property type="nucleotide sequence ID" value="NZ_CP128399.1"/>
</dbReference>
<dbReference type="GO" id="GO:0006592">
    <property type="term" value="P:ornithine biosynthetic process"/>
    <property type="evidence" value="ECO:0007669"/>
    <property type="project" value="TreeGrafter"/>
</dbReference>
<dbReference type="GO" id="GO:0004358">
    <property type="term" value="F:L-glutamate N-acetyltransferase activity, acting on acetyl-L-ornithine as donor"/>
    <property type="evidence" value="ECO:0007669"/>
    <property type="project" value="UniProtKB-UniRule"/>
</dbReference>
<feature type="site" description="Involved in the stabilization of negative charge on the oxyanion by the formation of the oxyanion hole" evidence="9">
    <location>
        <position position="123"/>
    </location>
</feature>
<comment type="subcellular location">
    <subcellularLocation>
        <location evidence="9">Cytoplasm</location>
    </subcellularLocation>
</comment>
<evidence type="ECO:0000256" key="4">
    <source>
        <dbReference type="ARBA" id="ARBA00022605"/>
    </source>
</evidence>
<comment type="subunit">
    <text evidence="2 9">Heterotetramer of two alpha and two beta chains.</text>
</comment>
<dbReference type="Pfam" id="PF01960">
    <property type="entry name" value="ArgJ"/>
    <property type="match status" value="1"/>
</dbReference>
<evidence type="ECO:0000256" key="3">
    <source>
        <dbReference type="ARBA" id="ARBA00022571"/>
    </source>
</evidence>
<feature type="chain" id="PRO_5035977009" description="Arginine biosynthesis bifunctional protein ArgJ beta chain" evidence="9">
    <location>
        <begin position="197"/>
        <end position="413"/>
    </location>
</feature>
<dbReference type="EMBL" id="JACATZ010000001">
    <property type="protein sequence ID" value="NWJ46616.1"/>
    <property type="molecule type" value="Genomic_DNA"/>
</dbReference>
<evidence type="ECO:0000313" key="13">
    <source>
        <dbReference type="Proteomes" id="UP001431572"/>
    </source>
</evidence>
<comment type="pathway">
    <text evidence="9">Amino-acid biosynthesis; L-arginine biosynthesis; L-ornithine and N-acetyl-L-glutamate from L-glutamate and N(2)-acetyl-L-ornithine (cyclic): step 1/1.</text>
</comment>
<evidence type="ECO:0000256" key="1">
    <source>
        <dbReference type="ARBA" id="ARBA00006774"/>
    </source>
</evidence>
<gene>
    <name evidence="9 10" type="primary">argJ</name>
    <name evidence="10" type="ORF">HXX08_12110</name>
    <name evidence="11" type="ORF">OZ401_001766</name>
</gene>
<dbReference type="PANTHER" id="PTHR23100">
    <property type="entry name" value="ARGININE BIOSYNTHESIS BIFUNCTIONAL PROTEIN ARGJ"/>
    <property type="match status" value="1"/>
</dbReference>
<feature type="binding site" evidence="9">
    <location>
        <position position="408"/>
    </location>
    <ligand>
        <name>substrate</name>
    </ligand>
</feature>
<keyword evidence="5 9" id="KW-0808">Transferase</keyword>
<feature type="site" description="Cleavage; by autolysis" evidence="9">
    <location>
        <begin position="196"/>
        <end position="197"/>
    </location>
</feature>
<keyword evidence="4 9" id="KW-0028">Amino-acid biosynthesis</keyword>
<dbReference type="Proteomes" id="UP001431572">
    <property type="component" value="Chromosome 1"/>
</dbReference>
<keyword evidence="6 9" id="KW-0068">Autocatalytic cleavage</keyword>
<evidence type="ECO:0000256" key="5">
    <source>
        <dbReference type="ARBA" id="ARBA00022679"/>
    </source>
</evidence>
<dbReference type="EC" id="2.3.1.1" evidence="9"/>
<dbReference type="InterPro" id="IPR002813">
    <property type="entry name" value="Arg_biosynth_ArgJ"/>
</dbReference>
<feature type="binding site" evidence="9">
    <location>
        <position position="186"/>
    </location>
    <ligand>
        <name>substrate</name>
    </ligand>
</feature>
<name>A0A8T7M3H1_9CHLR</name>
<dbReference type="PANTHER" id="PTHR23100:SF0">
    <property type="entry name" value="ARGININE BIOSYNTHESIS BIFUNCTIONAL PROTEIN ARGJ, MITOCHONDRIAL"/>
    <property type="match status" value="1"/>
</dbReference>
<dbReference type="GO" id="GO:0006526">
    <property type="term" value="P:L-arginine biosynthetic process"/>
    <property type="evidence" value="ECO:0007669"/>
    <property type="project" value="UniProtKB-UniRule"/>
</dbReference>
<dbReference type="Proteomes" id="UP000521676">
    <property type="component" value="Unassembled WGS sequence"/>
</dbReference>
<comment type="pathway">
    <text evidence="9">Amino-acid biosynthesis; L-arginine biosynthesis; N(2)-acetyl-L-ornithine from L-glutamate: step 1/4.</text>
</comment>
<dbReference type="AlphaFoldDB" id="A0A8T7M3H1"/>
<proteinExistence type="inferred from homology"/>
<dbReference type="NCBIfam" id="NF003802">
    <property type="entry name" value="PRK05388.1"/>
    <property type="match status" value="1"/>
</dbReference>
<feature type="binding site" evidence="9">
    <location>
        <position position="197"/>
    </location>
    <ligand>
        <name>substrate</name>
    </ligand>
</feature>
<feature type="binding site" evidence="9">
    <location>
        <position position="413"/>
    </location>
    <ligand>
        <name>substrate</name>
    </ligand>
</feature>
<evidence type="ECO:0000313" key="10">
    <source>
        <dbReference type="EMBL" id="NWJ46616.1"/>
    </source>
</evidence>
<dbReference type="InterPro" id="IPR016117">
    <property type="entry name" value="ArgJ-like_dom_sf"/>
</dbReference>
<dbReference type="Gene3D" id="3.10.20.340">
    <property type="entry name" value="ArgJ beta chain, C-terminal domain"/>
    <property type="match status" value="1"/>
</dbReference>
<keyword evidence="9" id="KW-0511">Multifunctional enzyme</keyword>
<dbReference type="NCBIfam" id="TIGR00120">
    <property type="entry name" value="ArgJ"/>
    <property type="match status" value="1"/>
</dbReference>
<dbReference type="InterPro" id="IPR042195">
    <property type="entry name" value="ArgJ_beta_C"/>
</dbReference>
<keyword evidence="9" id="KW-0963">Cytoplasm</keyword>
<evidence type="ECO:0000256" key="6">
    <source>
        <dbReference type="ARBA" id="ARBA00022813"/>
    </source>
</evidence>
<reference evidence="11" key="2">
    <citation type="journal article" date="2024" name="Nature">
        <title>Anoxygenic phototroph of the Chloroflexota uses a type I reaction centre.</title>
        <authorList>
            <person name="Tsuji J.M."/>
            <person name="Shaw N.A."/>
            <person name="Nagashima S."/>
            <person name="Venkiteswaran J.J."/>
            <person name="Schiff S.L."/>
            <person name="Watanabe T."/>
            <person name="Fukui M."/>
            <person name="Hanada S."/>
            <person name="Tank M."/>
            <person name="Neufeld J.D."/>
        </authorList>
    </citation>
    <scope>NUCLEOTIDE SEQUENCE</scope>
    <source>
        <strain evidence="11">L227-S17</strain>
    </source>
</reference>
<accession>A0A8T7M3H1</accession>
<comment type="catalytic activity">
    <reaction evidence="9">
        <text>L-glutamate + acetyl-CoA = N-acetyl-L-glutamate + CoA + H(+)</text>
        <dbReference type="Rhea" id="RHEA:24292"/>
        <dbReference type="ChEBI" id="CHEBI:15378"/>
        <dbReference type="ChEBI" id="CHEBI:29985"/>
        <dbReference type="ChEBI" id="CHEBI:44337"/>
        <dbReference type="ChEBI" id="CHEBI:57287"/>
        <dbReference type="ChEBI" id="CHEBI:57288"/>
        <dbReference type="EC" id="2.3.1.1"/>
    </reaction>
</comment>
<evidence type="ECO:0000313" key="12">
    <source>
        <dbReference type="Proteomes" id="UP000521676"/>
    </source>
</evidence>
<feature type="binding site" evidence="9">
    <location>
        <position position="285"/>
    </location>
    <ligand>
        <name>substrate</name>
    </ligand>
</feature>
<dbReference type="Gene3D" id="3.60.70.12">
    <property type="entry name" value="L-amino peptidase D-ALA esterase/amidase"/>
    <property type="match status" value="1"/>
</dbReference>
<dbReference type="GO" id="GO:0005737">
    <property type="term" value="C:cytoplasm"/>
    <property type="evidence" value="ECO:0007669"/>
    <property type="project" value="UniProtKB-SubCell"/>
</dbReference>
<feature type="chain" id="PRO_5035977010" description="Arginine biosynthesis bifunctional protein ArgJ alpha chain" evidence="9">
    <location>
        <begin position="1"/>
        <end position="196"/>
    </location>
</feature>
<feature type="binding site" evidence="9">
    <location>
        <position position="160"/>
    </location>
    <ligand>
        <name>substrate</name>
    </ligand>
</feature>
<comment type="function">
    <text evidence="9">Catalyzes two activities which are involved in the cyclic version of arginine biosynthesis: the synthesis of N-acetylglutamate from glutamate and acetyl-CoA as the acetyl donor, and of ornithine by transacetylation between N(2)-acetylornithine and glutamate.</text>
</comment>